<evidence type="ECO:0000259" key="5">
    <source>
        <dbReference type="PROSITE" id="PS50033"/>
    </source>
</evidence>
<feature type="compositionally biased region" description="Basic and acidic residues" evidence="4">
    <location>
        <begin position="120"/>
        <end position="129"/>
    </location>
</feature>
<keyword evidence="3" id="KW-0472">Membrane</keyword>
<evidence type="ECO:0000313" key="7">
    <source>
        <dbReference type="Proteomes" id="UP000245207"/>
    </source>
</evidence>
<comment type="caution">
    <text evidence="6">The sequence shown here is derived from an EMBL/GenBank/DDBJ whole genome shotgun (WGS) entry which is preliminary data.</text>
</comment>
<dbReference type="SUPFAM" id="SSF54236">
    <property type="entry name" value="Ubiquitin-like"/>
    <property type="match status" value="1"/>
</dbReference>
<evidence type="ECO:0000313" key="6">
    <source>
        <dbReference type="EMBL" id="PWA50475.1"/>
    </source>
</evidence>
<feature type="compositionally biased region" description="Low complexity" evidence="4">
    <location>
        <begin position="12"/>
        <end position="24"/>
    </location>
</feature>
<feature type="compositionally biased region" description="Basic and acidic residues" evidence="4">
    <location>
        <begin position="238"/>
        <end position="251"/>
    </location>
</feature>
<dbReference type="SMART" id="SM00382">
    <property type="entry name" value="AAA"/>
    <property type="match status" value="1"/>
</dbReference>
<dbReference type="InterPro" id="IPR029071">
    <property type="entry name" value="Ubiquitin-like_domsf"/>
</dbReference>
<evidence type="ECO:0000256" key="4">
    <source>
        <dbReference type="SAM" id="MobiDB-lite"/>
    </source>
</evidence>
<dbReference type="PROSITE" id="PS50033">
    <property type="entry name" value="UBX"/>
    <property type="match status" value="1"/>
</dbReference>
<name>A0A2U1LNA1_ARTAN</name>
<dbReference type="SUPFAM" id="SSF143503">
    <property type="entry name" value="PUG domain-like"/>
    <property type="match status" value="1"/>
</dbReference>
<keyword evidence="2" id="KW-0833">Ubl conjugation pathway</keyword>
<dbReference type="InterPro" id="IPR003959">
    <property type="entry name" value="ATPase_AAA_core"/>
</dbReference>
<dbReference type="FunFam" id="3.10.20.90:FF:000185">
    <property type="entry name" value="UBX domain-containing protein 6"/>
    <property type="match status" value="1"/>
</dbReference>
<dbReference type="SUPFAM" id="SSF52540">
    <property type="entry name" value="P-loop containing nucleoside triphosphate hydrolases"/>
    <property type="match status" value="1"/>
</dbReference>
<dbReference type="OrthoDB" id="49605at2759"/>
<dbReference type="InterPro" id="IPR018997">
    <property type="entry name" value="PUB_domain"/>
</dbReference>
<dbReference type="STRING" id="35608.A0A2U1LNA1"/>
<dbReference type="Gene3D" id="3.40.50.300">
    <property type="entry name" value="P-loop containing nucleotide triphosphate hydrolases"/>
    <property type="match status" value="1"/>
</dbReference>
<feature type="region of interest" description="Disordered" evidence="4">
    <location>
        <begin position="163"/>
        <end position="256"/>
    </location>
</feature>
<dbReference type="PANTHER" id="PTHR47694:SF1">
    <property type="entry name" value="PLANT UBX DOMAIN-CONTAINING PROTEIN 2"/>
    <property type="match status" value="1"/>
</dbReference>
<dbReference type="Pfam" id="PF00004">
    <property type="entry name" value="AAA"/>
    <property type="match status" value="1"/>
</dbReference>
<gene>
    <name evidence="6" type="ORF">CTI12_AA464980</name>
</gene>
<feature type="region of interest" description="Disordered" evidence="4">
    <location>
        <begin position="105"/>
        <end position="132"/>
    </location>
</feature>
<dbReference type="InterPro" id="IPR001012">
    <property type="entry name" value="UBX_dom"/>
</dbReference>
<feature type="compositionally biased region" description="Low complexity" evidence="4">
    <location>
        <begin position="204"/>
        <end position="220"/>
    </location>
</feature>
<dbReference type="Pfam" id="PF00789">
    <property type="entry name" value="UBX"/>
    <property type="match status" value="1"/>
</dbReference>
<dbReference type="Gene3D" id="1.10.8.60">
    <property type="match status" value="1"/>
</dbReference>
<accession>A0A2U1LNA1</accession>
<dbReference type="SMART" id="SM00166">
    <property type="entry name" value="UBX"/>
    <property type="match status" value="1"/>
</dbReference>
<keyword evidence="7" id="KW-1185">Reference proteome</keyword>
<dbReference type="GO" id="GO:0005524">
    <property type="term" value="F:ATP binding"/>
    <property type="evidence" value="ECO:0007669"/>
    <property type="project" value="InterPro"/>
</dbReference>
<protein>
    <submittedName>
        <fullName evidence="6">Plant UBX domain-containing protein 2</fullName>
    </submittedName>
</protein>
<feature type="compositionally biased region" description="Basic residues" evidence="4">
    <location>
        <begin position="1"/>
        <end position="11"/>
    </location>
</feature>
<proteinExistence type="predicted"/>
<dbReference type="Gene3D" id="1.20.58.2190">
    <property type="match status" value="1"/>
</dbReference>
<dbReference type="InterPro" id="IPR003593">
    <property type="entry name" value="AAA+_ATPase"/>
</dbReference>
<feature type="compositionally biased region" description="Low complexity" evidence="4">
    <location>
        <begin position="33"/>
        <end position="48"/>
    </location>
</feature>
<evidence type="ECO:0000256" key="2">
    <source>
        <dbReference type="ARBA" id="ARBA00022786"/>
    </source>
</evidence>
<dbReference type="EMBL" id="PKPP01008519">
    <property type="protein sequence ID" value="PWA50475.1"/>
    <property type="molecule type" value="Genomic_DNA"/>
</dbReference>
<dbReference type="PANTHER" id="PTHR47694">
    <property type="entry name" value="PLANT UBX DOMAIN-CONTAINING PROTEIN 2"/>
    <property type="match status" value="1"/>
</dbReference>
<sequence>MGNKKGKKKAFMNKCNTSSSSSSSGIFEGRGRVLGSSSSNSVPLVNNNTYPVRPISQKPDPNPVSPQKSEKLTIEFDLFKGQGRVLGSSSSNSAPLVNINTNLVRPISQKTDPKPMSLQKSEKSQKSEESTVGFDLFKGQGRVLGSSSSNSAPLVNINTNLVRPISQKTDPKPMSLQKSVKSQKSEESTVGFDLLKGQGRVLGSSSSNSSNSLPSVYNNSKPVRPISQKPDPKPISPRKSEKSQESKKSTDGFDPFSALITTGKRNKNGYDLNVFECPVCSRVFGSEEEVSDHVETCLSENWSKTDIRSELEGCVGSYVSGKLSDGSVDIVLKLLKNVVKEPENVKFRRIRLGNPKIKEAIADVAGGLDLLECVGFELKEENGEMWAVMEDASSEKVELIKQAVRLLEPKKVESVQPSVVQAKVVEPVEVKKEPVAVKEVERQIRVFFSVSETAAAKIELPDSFYKLTIDEVKREAEMRRKKLAESQLLIPKSFKEKQAKAARKRHEKTVIRIKFPDGVVLQAFFNPREPTTALYEFVRSSLRDPSLEFELLHPVLIKRRVIPSFGEKSVTLEEEDLVPSALIKFRPRETDSVVFTGLCNELLEIKEPLVSDSVVVLVDIPSSLVGILHIFILYELLIISILHGKSESKKPMAKLPNGILLYGPPRTGKTTLVHAMAREARVLFFRVSAYDIASGDVKIKSLFNEARRCSPSIVFVNHIDFIARVEGNGESYPTLVQLHTEMDKCNKDGEMVVVIAAIDSPETLDPAFMSSSRFYKTCHVTRPDQDCRHKKAAFCFKDHIKEEDKEAICNLVASQTSGLGGDHVTIDDVREAIQGVDEYIRVMKMLELHNNPCDS</sequence>
<evidence type="ECO:0000256" key="3">
    <source>
        <dbReference type="ARBA" id="ARBA00023136"/>
    </source>
</evidence>
<dbReference type="GO" id="GO:0016887">
    <property type="term" value="F:ATP hydrolysis activity"/>
    <property type="evidence" value="ECO:0007669"/>
    <property type="project" value="InterPro"/>
</dbReference>
<dbReference type="CDD" id="cd09212">
    <property type="entry name" value="PUB"/>
    <property type="match status" value="1"/>
</dbReference>
<evidence type="ECO:0000256" key="1">
    <source>
        <dbReference type="ARBA" id="ARBA00004170"/>
    </source>
</evidence>
<organism evidence="6 7">
    <name type="scientific">Artemisia annua</name>
    <name type="common">Sweet wormwood</name>
    <dbReference type="NCBI Taxonomy" id="35608"/>
    <lineage>
        <taxon>Eukaryota</taxon>
        <taxon>Viridiplantae</taxon>
        <taxon>Streptophyta</taxon>
        <taxon>Embryophyta</taxon>
        <taxon>Tracheophyta</taxon>
        <taxon>Spermatophyta</taxon>
        <taxon>Magnoliopsida</taxon>
        <taxon>eudicotyledons</taxon>
        <taxon>Gunneridae</taxon>
        <taxon>Pentapetalae</taxon>
        <taxon>asterids</taxon>
        <taxon>campanulids</taxon>
        <taxon>Asterales</taxon>
        <taxon>Asteraceae</taxon>
        <taxon>Asteroideae</taxon>
        <taxon>Anthemideae</taxon>
        <taxon>Artemisiinae</taxon>
        <taxon>Artemisia</taxon>
    </lineage>
</organism>
<dbReference type="CDD" id="cd16119">
    <property type="entry name" value="UBX_UBXN6"/>
    <property type="match status" value="1"/>
</dbReference>
<feature type="region of interest" description="Disordered" evidence="4">
    <location>
        <begin position="1"/>
        <end position="70"/>
    </location>
</feature>
<dbReference type="Proteomes" id="UP000245207">
    <property type="component" value="Unassembled WGS sequence"/>
</dbReference>
<dbReference type="SMART" id="SM00580">
    <property type="entry name" value="PUG"/>
    <property type="match status" value="1"/>
</dbReference>
<dbReference type="AlphaFoldDB" id="A0A2U1LNA1"/>
<reference evidence="6 7" key="1">
    <citation type="journal article" date="2018" name="Mol. Plant">
        <title>The genome of Artemisia annua provides insight into the evolution of Asteraceae family and artemisinin biosynthesis.</title>
        <authorList>
            <person name="Shen Q."/>
            <person name="Zhang L."/>
            <person name="Liao Z."/>
            <person name="Wang S."/>
            <person name="Yan T."/>
            <person name="Shi P."/>
            <person name="Liu M."/>
            <person name="Fu X."/>
            <person name="Pan Q."/>
            <person name="Wang Y."/>
            <person name="Lv Z."/>
            <person name="Lu X."/>
            <person name="Zhang F."/>
            <person name="Jiang W."/>
            <person name="Ma Y."/>
            <person name="Chen M."/>
            <person name="Hao X."/>
            <person name="Li L."/>
            <person name="Tang Y."/>
            <person name="Lv G."/>
            <person name="Zhou Y."/>
            <person name="Sun X."/>
            <person name="Brodelius P.E."/>
            <person name="Rose J.K.C."/>
            <person name="Tang K."/>
        </authorList>
    </citation>
    <scope>NUCLEOTIDE SEQUENCE [LARGE SCALE GENOMIC DNA]</scope>
    <source>
        <strain evidence="7">cv. Huhao1</strain>
        <tissue evidence="6">Leaf</tissue>
    </source>
</reference>
<dbReference type="Pfam" id="PF09409">
    <property type="entry name" value="PUB"/>
    <property type="match status" value="1"/>
</dbReference>
<dbReference type="GO" id="GO:0016020">
    <property type="term" value="C:membrane"/>
    <property type="evidence" value="ECO:0007669"/>
    <property type="project" value="UniProtKB-SubCell"/>
</dbReference>
<feature type="domain" description="UBX" evidence="5">
    <location>
        <begin position="504"/>
        <end position="585"/>
    </location>
</feature>
<comment type="subcellular location">
    <subcellularLocation>
        <location evidence="1">Membrane</location>
        <topology evidence="1">Peripheral membrane protein</topology>
    </subcellularLocation>
</comment>
<dbReference type="InterPro" id="IPR036339">
    <property type="entry name" value="PUB-like_dom_sf"/>
</dbReference>
<dbReference type="Gene3D" id="3.10.20.90">
    <property type="entry name" value="Phosphatidylinositol 3-kinase Catalytic Subunit, Chain A, domain 1"/>
    <property type="match status" value="1"/>
</dbReference>
<dbReference type="GO" id="GO:0050832">
    <property type="term" value="P:defense response to fungus"/>
    <property type="evidence" value="ECO:0007669"/>
    <property type="project" value="TreeGrafter"/>
</dbReference>
<dbReference type="InterPro" id="IPR027417">
    <property type="entry name" value="P-loop_NTPase"/>
</dbReference>